<evidence type="ECO:0008006" key="4">
    <source>
        <dbReference type="Google" id="ProtNLM"/>
    </source>
</evidence>
<evidence type="ECO:0000313" key="2">
    <source>
        <dbReference type="EMBL" id="MBD2862379.1"/>
    </source>
</evidence>
<dbReference type="RefSeq" id="WP_190927190.1">
    <property type="nucleotide sequence ID" value="NZ_JACXJA010000010.1"/>
</dbReference>
<evidence type="ECO:0000256" key="1">
    <source>
        <dbReference type="SAM" id="SignalP"/>
    </source>
</evidence>
<reference evidence="2" key="1">
    <citation type="submission" date="2020-09" db="EMBL/GenBank/DDBJ databases">
        <title>A novel bacterium of genus Paenibacillus, isolated from South China Sea.</title>
        <authorList>
            <person name="Huang H."/>
            <person name="Mo K."/>
            <person name="Hu Y."/>
        </authorList>
    </citation>
    <scope>NUCLEOTIDE SEQUENCE</scope>
    <source>
        <strain evidence="2">IB182363</strain>
    </source>
</reference>
<protein>
    <recommendedName>
        <fullName evidence="4">Lipoprotein</fullName>
    </recommendedName>
</protein>
<dbReference type="Proteomes" id="UP000639396">
    <property type="component" value="Unassembled WGS sequence"/>
</dbReference>
<proteinExistence type="predicted"/>
<comment type="caution">
    <text evidence="2">The sequence shown here is derived from an EMBL/GenBank/DDBJ whole genome shotgun (WGS) entry which is preliminary data.</text>
</comment>
<dbReference type="EMBL" id="JACXJA010000010">
    <property type="protein sequence ID" value="MBD2862379.1"/>
    <property type="molecule type" value="Genomic_DNA"/>
</dbReference>
<accession>A0A927C6Q1</accession>
<dbReference type="PROSITE" id="PS51257">
    <property type="entry name" value="PROKAR_LIPOPROTEIN"/>
    <property type="match status" value="1"/>
</dbReference>
<gene>
    <name evidence="2" type="ORF">IDH45_10330</name>
</gene>
<sequence>MKKTLFFLTCLSLFILLTGCSSPPTLTVTADKKKIDTVKGSYCWSSLFSEKCVDTIEPSELLKKKKNDPVVLHKATTLNFKFEEEPQTVEVRIEQSNASSTSASVKLEDNQLTLPQENGTYLYIVFSKHAKGTVTHLFTINVE</sequence>
<evidence type="ECO:0000313" key="3">
    <source>
        <dbReference type="Proteomes" id="UP000639396"/>
    </source>
</evidence>
<feature type="signal peptide" evidence="1">
    <location>
        <begin position="1"/>
        <end position="26"/>
    </location>
</feature>
<keyword evidence="3" id="KW-1185">Reference proteome</keyword>
<name>A0A927C6Q1_9BACL</name>
<feature type="chain" id="PRO_5039721380" description="Lipoprotein" evidence="1">
    <location>
        <begin position="27"/>
        <end position="143"/>
    </location>
</feature>
<keyword evidence="1" id="KW-0732">Signal</keyword>
<organism evidence="2 3">
    <name type="scientific">Paenibacillus oceani</name>
    <dbReference type="NCBI Taxonomy" id="2772510"/>
    <lineage>
        <taxon>Bacteria</taxon>
        <taxon>Bacillati</taxon>
        <taxon>Bacillota</taxon>
        <taxon>Bacilli</taxon>
        <taxon>Bacillales</taxon>
        <taxon>Paenibacillaceae</taxon>
        <taxon>Paenibacillus</taxon>
    </lineage>
</organism>
<dbReference type="AlphaFoldDB" id="A0A927C6Q1"/>